<keyword evidence="2" id="KW-0820">tRNA-binding</keyword>
<evidence type="ECO:0000313" key="4">
    <source>
        <dbReference type="EMBL" id="CAI4034149.1"/>
    </source>
</evidence>
<dbReference type="GO" id="GO:0043908">
    <property type="term" value="F:Ser(Gly)-tRNA(Ala) hydrolase activity"/>
    <property type="evidence" value="ECO:0007669"/>
    <property type="project" value="UniProtKB-UniRule"/>
</dbReference>
<dbReference type="GO" id="GO:0005737">
    <property type="term" value="C:cytoplasm"/>
    <property type="evidence" value="ECO:0007669"/>
    <property type="project" value="UniProtKB-SubCell"/>
</dbReference>
<dbReference type="RefSeq" id="WP_289271558.1">
    <property type="nucleotide sequence ID" value="NZ_OX365700.1"/>
</dbReference>
<dbReference type="Proteomes" id="UP001179121">
    <property type="component" value="Chromosome"/>
</dbReference>
<comment type="subunit">
    <text evidence="2">Homodimer.</text>
</comment>
<dbReference type="EC" id="3.1.1.96" evidence="2"/>
<dbReference type="SUPFAM" id="SSF69500">
    <property type="entry name" value="DTD-like"/>
    <property type="match status" value="1"/>
</dbReference>
<evidence type="ECO:0000313" key="5">
    <source>
        <dbReference type="Proteomes" id="UP001179121"/>
    </source>
</evidence>
<evidence type="ECO:0000256" key="2">
    <source>
        <dbReference type="HAMAP-Rule" id="MF_00518"/>
    </source>
</evidence>
<sequence length="165" mass="17956">MKAVIQRVTSASVSVEGEVIGSIGHGLVLLLGIAKGDTQQDLDYVVERVINLRIFSDQAGKMNHSLLDVQGALLVISQFTLLGSVSGGRRPGFEQAAPPEEARLLYEQAVERFRTLVRQVEVGRFAAHMVVTLSNDGPVTLTLDSRDRRAGTQVSAQESDTQDRR</sequence>
<evidence type="ECO:0000256" key="3">
    <source>
        <dbReference type="SAM" id="MobiDB-lite"/>
    </source>
</evidence>
<feature type="short sequence motif" description="Gly-cisPro motif, important for rejection of L-amino acids" evidence="2">
    <location>
        <begin position="137"/>
        <end position="138"/>
    </location>
</feature>
<gene>
    <name evidence="2" type="primary">dtd</name>
    <name evidence="4" type="ORF">DNFV4_04593</name>
</gene>
<dbReference type="HAMAP" id="MF_00518">
    <property type="entry name" value="Deacylase_Dtd"/>
    <property type="match status" value="1"/>
</dbReference>
<feature type="region of interest" description="Disordered" evidence="3">
    <location>
        <begin position="141"/>
        <end position="165"/>
    </location>
</feature>
<organism evidence="4 5">
    <name type="scientific">Nitrospira tepida</name>
    <dbReference type="NCBI Taxonomy" id="2973512"/>
    <lineage>
        <taxon>Bacteria</taxon>
        <taxon>Pseudomonadati</taxon>
        <taxon>Nitrospirota</taxon>
        <taxon>Nitrospiria</taxon>
        <taxon>Nitrospirales</taxon>
        <taxon>Nitrospiraceae</taxon>
        <taxon>Nitrospira</taxon>
    </lineage>
</organism>
<dbReference type="PANTHER" id="PTHR10472:SF5">
    <property type="entry name" value="D-AMINOACYL-TRNA DEACYLASE 1"/>
    <property type="match status" value="1"/>
</dbReference>
<dbReference type="Gene3D" id="3.50.80.10">
    <property type="entry name" value="D-tyrosyl-tRNA(Tyr) deacylase"/>
    <property type="match status" value="1"/>
</dbReference>
<dbReference type="NCBIfam" id="TIGR00256">
    <property type="entry name" value="D-aminoacyl-tRNA deacylase"/>
    <property type="match status" value="1"/>
</dbReference>
<evidence type="ECO:0000256" key="1">
    <source>
        <dbReference type="ARBA" id="ARBA00009673"/>
    </source>
</evidence>
<dbReference type="GO" id="GO:0051500">
    <property type="term" value="F:D-tyrosyl-tRNA(Tyr) deacylase activity"/>
    <property type="evidence" value="ECO:0007669"/>
    <property type="project" value="TreeGrafter"/>
</dbReference>
<dbReference type="KEGG" id="nti:DNFV4_04593"/>
<keyword evidence="2" id="KW-0963">Cytoplasm</keyword>
<comment type="catalytic activity">
    <reaction evidence="2">
        <text>a D-aminoacyl-tRNA + H2O = a tRNA + a D-alpha-amino acid + H(+)</text>
        <dbReference type="Rhea" id="RHEA:13953"/>
        <dbReference type="Rhea" id="RHEA-COMP:10123"/>
        <dbReference type="Rhea" id="RHEA-COMP:10124"/>
        <dbReference type="ChEBI" id="CHEBI:15377"/>
        <dbReference type="ChEBI" id="CHEBI:15378"/>
        <dbReference type="ChEBI" id="CHEBI:59871"/>
        <dbReference type="ChEBI" id="CHEBI:78442"/>
        <dbReference type="ChEBI" id="CHEBI:79333"/>
        <dbReference type="EC" id="3.1.1.96"/>
    </reaction>
</comment>
<dbReference type="GO" id="GO:0019478">
    <property type="term" value="P:D-amino acid catabolic process"/>
    <property type="evidence" value="ECO:0007669"/>
    <property type="project" value="UniProtKB-UniRule"/>
</dbReference>
<dbReference type="InterPro" id="IPR023509">
    <property type="entry name" value="DTD-like_sf"/>
</dbReference>
<proteinExistence type="inferred from homology"/>
<keyword evidence="5" id="KW-1185">Reference proteome</keyword>
<comment type="domain">
    <text evidence="2">A Gly-cisPro motif from one monomer fits into the active site of the other monomer to allow specific chiral rejection of L-amino acids.</text>
</comment>
<dbReference type="PANTHER" id="PTHR10472">
    <property type="entry name" value="D-TYROSYL-TRNA TYR DEACYLASE"/>
    <property type="match status" value="1"/>
</dbReference>
<name>A0AA86N3V3_9BACT</name>
<dbReference type="EMBL" id="OX365700">
    <property type="protein sequence ID" value="CAI4034149.1"/>
    <property type="molecule type" value="Genomic_DNA"/>
</dbReference>
<dbReference type="Pfam" id="PF02580">
    <property type="entry name" value="Tyr_Deacylase"/>
    <property type="match status" value="1"/>
</dbReference>
<reference evidence="4" key="1">
    <citation type="submission" date="2022-10" db="EMBL/GenBank/DDBJ databases">
        <authorList>
            <person name="Koch H."/>
        </authorList>
    </citation>
    <scope>NUCLEOTIDE SEQUENCE</scope>
    <source>
        <strain evidence="4">DNF</strain>
    </source>
</reference>
<dbReference type="GO" id="GO:0000049">
    <property type="term" value="F:tRNA binding"/>
    <property type="evidence" value="ECO:0007669"/>
    <property type="project" value="UniProtKB-UniRule"/>
</dbReference>
<comment type="similarity">
    <text evidence="1 2">Belongs to the DTD family.</text>
</comment>
<dbReference type="GO" id="GO:0106026">
    <property type="term" value="F:Gly-tRNA(Ala) deacylase activity"/>
    <property type="evidence" value="ECO:0007669"/>
    <property type="project" value="UniProtKB-UniRule"/>
</dbReference>
<dbReference type="EC" id="3.1.1.-" evidence="2"/>
<dbReference type="AlphaFoldDB" id="A0AA86N3V3"/>
<dbReference type="FunFam" id="3.50.80.10:FF:000001">
    <property type="entry name" value="D-aminoacyl-tRNA deacylase"/>
    <property type="match status" value="1"/>
</dbReference>
<comment type="subcellular location">
    <subcellularLocation>
        <location evidence="2">Cytoplasm</location>
    </subcellularLocation>
</comment>
<dbReference type="CDD" id="cd00563">
    <property type="entry name" value="Dtyr_deacylase"/>
    <property type="match status" value="1"/>
</dbReference>
<dbReference type="InterPro" id="IPR003732">
    <property type="entry name" value="Daa-tRNA_deacyls_DTD"/>
</dbReference>
<accession>A0AA86N3V3</accession>
<protein>
    <recommendedName>
        <fullName evidence="2">D-aminoacyl-tRNA deacylase</fullName>
        <shortName evidence="2">DTD</shortName>
        <ecNumber evidence="2">3.1.1.96</ecNumber>
    </recommendedName>
    <alternativeName>
        <fullName evidence="2">Gly-tRNA(Ala) deacylase</fullName>
        <ecNumber evidence="2">3.1.1.-</ecNumber>
    </alternativeName>
</protein>
<comment type="catalytic activity">
    <reaction evidence="2">
        <text>glycyl-tRNA(Ala) + H2O = tRNA(Ala) + glycine + H(+)</text>
        <dbReference type="Rhea" id="RHEA:53744"/>
        <dbReference type="Rhea" id="RHEA-COMP:9657"/>
        <dbReference type="Rhea" id="RHEA-COMP:13640"/>
        <dbReference type="ChEBI" id="CHEBI:15377"/>
        <dbReference type="ChEBI" id="CHEBI:15378"/>
        <dbReference type="ChEBI" id="CHEBI:57305"/>
        <dbReference type="ChEBI" id="CHEBI:78442"/>
        <dbReference type="ChEBI" id="CHEBI:78522"/>
    </reaction>
</comment>
<keyword evidence="2" id="KW-0694">RNA-binding</keyword>
<keyword evidence="2" id="KW-0378">Hydrolase</keyword>
<comment type="function">
    <text evidence="2">An aminoacyl-tRNA editing enzyme that deacylates mischarged D-aminoacyl-tRNAs. Also deacylates mischarged glycyl-tRNA(Ala), protecting cells against glycine mischarging by AlaRS. Acts via tRNA-based rather than protein-based catalysis; rejects L-amino acids rather than detecting D-amino acids in the active site. By recycling D-aminoacyl-tRNA to D-amino acids and free tRNA molecules, this enzyme counteracts the toxicity associated with the formation of D-aminoacyl-tRNA entities in vivo and helps enforce protein L-homochirality.</text>
</comment>